<reference evidence="2" key="1">
    <citation type="journal article" date="2021" name="Science">
        <title>Hunting the eagle killer: A cyanobacterial neurotoxin causes vacuolar myelinopathy.</title>
        <authorList>
            <person name="Breinlinger S."/>
            <person name="Phillips T.J."/>
            <person name="Haram B.N."/>
            <person name="Mares J."/>
            <person name="Martinez Yerena J.A."/>
            <person name="Hrouzek P."/>
            <person name="Sobotka R."/>
            <person name="Henderson W.M."/>
            <person name="Schmieder P."/>
            <person name="Williams S.M."/>
            <person name="Lauderdale J.D."/>
            <person name="Wilde H.D."/>
            <person name="Gerrin W."/>
            <person name="Kust A."/>
            <person name="Washington J.W."/>
            <person name="Wagner C."/>
            <person name="Geier B."/>
            <person name="Liebeke M."/>
            <person name="Enke H."/>
            <person name="Niedermeyer T.H.J."/>
            <person name="Wilde S.B."/>
        </authorList>
    </citation>
    <scope>NUCLEOTIDE SEQUENCE [LARGE SCALE GENOMIC DNA]</scope>
    <source>
        <strain evidence="2">Thurmond2011</strain>
    </source>
</reference>
<evidence type="ECO:0000313" key="2">
    <source>
        <dbReference type="Proteomes" id="UP000667802"/>
    </source>
</evidence>
<accession>A0AAP5I702</accession>
<sequence length="192" mass="22119">MHTLNKLQSALNDLNRQRTRIAGEGWYLQNCWLVKVKPGGTARTEHQYWQVRSRQPMFNGKTLKHLKSFEVDDYKAAIARGKQLKQMDCHIEKLQQQIEQLTAITHSVGSFSKSRETEQLITRVSTDTSRQTLEQQAESTIRFTNLIEQDLLVNEVITKSQELRASLREALAFSKVLAAINLDLRNSNPFVH</sequence>
<name>A0AAP5I702_9CYAN</name>
<comment type="caution">
    <text evidence="1">The sequence shown here is derived from an EMBL/GenBank/DDBJ whole genome shotgun (WGS) entry which is preliminary data.</text>
</comment>
<proteinExistence type="predicted"/>
<dbReference type="EMBL" id="JAALHA020000006">
    <property type="protein sequence ID" value="MDR9896006.1"/>
    <property type="molecule type" value="Genomic_DNA"/>
</dbReference>
<evidence type="ECO:0000313" key="1">
    <source>
        <dbReference type="EMBL" id="MDR9896006.1"/>
    </source>
</evidence>
<dbReference type="RefSeq" id="WP_208346075.1">
    <property type="nucleotide sequence ID" value="NZ_CAWQFN010000853.1"/>
</dbReference>
<keyword evidence="2" id="KW-1185">Reference proteome</keyword>
<gene>
    <name evidence="1" type="ORF">G7B40_015745</name>
</gene>
<dbReference type="Proteomes" id="UP000667802">
    <property type="component" value="Unassembled WGS sequence"/>
</dbReference>
<protein>
    <submittedName>
        <fullName evidence="1">Uncharacterized protein</fullName>
    </submittedName>
</protein>
<organism evidence="1 2">
    <name type="scientific">Aetokthonos hydrillicola Thurmond2011</name>
    <dbReference type="NCBI Taxonomy" id="2712845"/>
    <lineage>
        <taxon>Bacteria</taxon>
        <taxon>Bacillati</taxon>
        <taxon>Cyanobacteriota</taxon>
        <taxon>Cyanophyceae</taxon>
        <taxon>Nostocales</taxon>
        <taxon>Hapalosiphonaceae</taxon>
        <taxon>Aetokthonos</taxon>
    </lineage>
</organism>
<dbReference type="AlphaFoldDB" id="A0AAP5I702"/>